<evidence type="ECO:0000313" key="1">
    <source>
        <dbReference type="EMBL" id="SDQ22955.1"/>
    </source>
</evidence>
<keyword evidence="2" id="KW-1185">Reference proteome</keyword>
<dbReference type="Proteomes" id="UP000183487">
    <property type="component" value="Unassembled WGS sequence"/>
</dbReference>
<dbReference type="OrthoDB" id="9103505at2"/>
<evidence type="ECO:0000313" key="2">
    <source>
        <dbReference type="Proteomes" id="UP000183487"/>
    </source>
</evidence>
<proteinExistence type="predicted"/>
<protein>
    <submittedName>
        <fullName evidence="1">Uncharacterized protein</fullName>
    </submittedName>
</protein>
<gene>
    <name evidence="1" type="ORF">SAMN05443245_0475</name>
</gene>
<organism evidence="1 2">
    <name type="scientific">Paraburkholderia fungorum</name>
    <dbReference type="NCBI Taxonomy" id="134537"/>
    <lineage>
        <taxon>Bacteria</taxon>
        <taxon>Pseudomonadati</taxon>
        <taxon>Pseudomonadota</taxon>
        <taxon>Betaproteobacteria</taxon>
        <taxon>Burkholderiales</taxon>
        <taxon>Burkholderiaceae</taxon>
        <taxon>Paraburkholderia</taxon>
    </lineage>
</organism>
<name>A0A1H0Z672_9BURK</name>
<reference evidence="2" key="1">
    <citation type="submission" date="2016-10" db="EMBL/GenBank/DDBJ databases">
        <authorList>
            <person name="Varghese N."/>
        </authorList>
    </citation>
    <scope>NUCLEOTIDE SEQUENCE [LARGE SCALE GENOMIC DNA]</scope>
    <source>
        <strain evidence="2">GAS106B</strain>
    </source>
</reference>
<dbReference type="EMBL" id="FNKP01000001">
    <property type="protein sequence ID" value="SDQ22955.1"/>
    <property type="molecule type" value="Genomic_DNA"/>
</dbReference>
<accession>A0A1H0Z672</accession>
<dbReference type="RefSeq" id="WP_074762776.1">
    <property type="nucleotide sequence ID" value="NZ_FNKP01000001.1"/>
</dbReference>
<sequence>MLEYQDRVIQEVAACTCDRCQKRMMPDDYDSGWHERVSLSFRGGFGSIFGDGNEVSVDLCQQCVKDTLGAWLRITPQS</sequence>
<dbReference type="AlphaFoldDB" id="A0A1H0Z672"/>